<dbReference type="AlphaFoldDB" id="A0A7X1B8Q5"/>
<dbReference type="Pfam" id="PF02836">
    <property type="entry name" value="Glyco_hydro_2_C"/>
    <property type="match status" value="1"/>
</dbReference>
<dbReference type="Gene3D" id="2.60.40.10">
    <property type="entry name" value="Immunoglobulins"/>
    <property type="match status" value="1"/>
</dbReference>
<dbReference type="PANTHER" id="PTHR42732">
    <property type="entry name" value="BETA-GALACTOSIDASE"/>
    <property type="match status" value="1"/>
</dbReference>
<keyword evidence="9" id="KW-1185">Reference proteome</keyword>
<dbReference type="PRINTS" id="PR00132">
    <property type="entry name" value="GLHYDRLASE2"/>
</dbReference>
<dbReference type="PROSITE" id="PS00608">
    <property type="entry name" value="GLYCOSYL_HYDROL_F2_2"/>
    <property type="match status" value="1"/>
</dbReference>
<dbReference type="Pfam" id="PF00703">
    <property type="entry name" value="Glyco_hydro_2"/>
    <property type="match status" value="1"/>
</dbReference>
<dbReference type="InterPro" id="IPR013783">
    <property type="entry name" value="Ig-like_fold"/>
</dbReference>
<dbReference type="SUPFAM" id="SSF51445">
    <property type="entry name" value="(Trans)glycosidases"/>
    <property type="match status" value="1"/>
</dbReference>
<dbReference type="SUPFAM" id="SSF49303">
    <property type="entry name" value="beta-Galactosidase/glucuronidase domain"/>
    <property type="match status" value="1"/>
</dbReference>
<feature type="domain" description="Glycoside hydrolase family 2 catalytic" evidence="6">
    <location>
        <begin position="302"/>
        <end position="598"/>
    </location>
</feature>
<evidence type="ECO:0000256" key="3">
    <source>
        <dbReference type="ARBA" id="ARBA00023295"/>
    </source>
</evidence>
<feature type="domain" description="Glycoside hydrolase family 2 immunoglobulin-like beta-sandwich" evidence="5">
    <location>
        <begin position="205"/>
        <end position="296"/>
    </location>
</feature>
<dbReference type="InterPro" id="IPR008979">
    <property type="entry name" value="Galactose-bd-like_sf"/>
</dbReference>
<reference evidence="8 9" key="1">
    <citation type="submission" date="2020-07" db="EMBL/GenBank/DDBJ databases">
        <authorList>
            <person name="Feng X."/>
        </authorList>
    </citation>
    <scope>NUCLEOTIDE SEQUENCE [LARGE SCALE GENOMIC DNA]</scope>
    <source>
        <strain evidence="8 9">JCM23202</strain>
    </source>
</reference>
<evidence type="ECO:0000313" key="9">
    <source>
        <dbReference type="Proteomes" id="UP000526501"/>
    </source>
</evidence>
<keyword evidence="3" id="KW-0326">Glycosidase</keyword>
<proteinExistence type="inferred from homology"/>
<evidence type="ECO:0000259" key="7">
    <source>
        <dbReference type="Pfam" id="PF02837"/>
    </source>
</evidence>
<feature type="chain" id="PRO_5031440161" evidence="4">
    <location>
        <begin position="26"/>
        <end position="601"/>
    </location>
</feature>
<dbReference type="InterPro" id="IPR023232">
    <property type="entry name" value="Glyco_hydro_2_AS"/>
</dbReference>
<name>A0A7X1B8Q5_9BACT</name>
<evidence type="ECO:0000256" key="1">
    <source>
        <dbReference type="ARBA" id="ARBA00007401"/>
    </source>
</evidence>
<dbReference type="EMBL" id="JACHVC010000013">
    <property type="protein sequence ID" value="MBC2607750.1"/>
    <property type="molecule type" value="Genomic_DNA"/>
</dbReference>
<keyword evidence="2" id="KW-0378">Hydrolase</keyword>
<gene>
    <name evidence="8" type="ORF">H5P27_16980</name>
</gene>
<feature type="signal peptide" evidence="4">
    <location>
        <begin position="1"/>
        <end position="25"/>
    </location>
</feature>
<evidence type="ECO:0000313" key="8">
    <source>
        <dbReference type="EMBL" id="MBC2607750.1"/>
    </source>
</evidence>
<accession>A0A7X1B8Q5</accession>
<dbReference type="RefSeq" id="WP_185661617.1">
    <property type="nucleotide sequence ID" value="NZ_CAWPOO010000013.1"/>
</dbReference>
<evidence type="ECO:0000256" key="4">
    <source>
        <dbReference type="SAM" id="SignalP"/>
    </source>
</evidence>
<dbReference type="Gene3D" id="3.20.20.80">
    <property type="entry name" value="Glycosidases"/>
    <property type="match status" value="1"/>
</dbReference>
<dbReference type="InterPro" id="IPR006103">
    <property type="entry name" value="Glyco_hydro_2_cat"/>
</dbReference>
<feature type="domain" description="Glycosyl hydrolases family 2 sugar binding" evidence="7">
    <location>
        <begin position="40"/>
        <end position="203"/>
    </location>
</feature>
<dbReference type="InterPro" id="IPR006101">
    <property type="entry name" value="Glyco_hydro_2"/>
</dbReference>
<dbReference type="InterPro" id="IPR006102">
    <property type="entry name" value="Ig-like_GH2"/>
</dbReference>
<evidence type="ECO:0000259" key="5">
    <source>
        <dbReference type="Pfam" id="PF00703"/>
    </source>
</evidence>
<dbReference type="InterPro" id="IPR017853">
    <property type="entry name" value="GH"/>
</dbReference>
<organism evidence="8 9">
    <name type="scientific">Pelagicoccus albus</name>
    <dbReference type="NCBI Taxonomy" id="415222"/>
    <lineage>
        <taxon>Bacteria</taxon>
        <taxon>Pseudomonadati</taxon>
        <taxon>Verrucomicrobiota</taxon>
        <taxon>Opitutia</taxon>
        <taxon>Puniceicoccales</taxon>
        <taxon>Pelagicoccaceae</taxon>
        <taxon>Pelagicoccus</taxon>
    </lineage>
</organism>
<dbReference type="InterPro" id="IPR006104">
    <property type="entry name" value="Glyco_hydro_2_N"/>
</dbReference>
<dbReference type="PANTHER" id="PTHR42732:SF1">
    <property type="entry name" value="BETA-MANNOSIDASE"/>
    <property type="match status" value="1"/>
</dbReference>
<dbReference type="InterPro" id="IPR036156">
    <property type="entry name" value="Beta-gal/glucu_dom_sf"/>
</dbReference>
<sequence>MIPFPRSVSFVVLICCHICLLATEAAEPLITNIQAREQISLNGKWRYHVDQYQTGSGGFVPYSQDIKQESPSDRVEYSFDDADSIWVPGDWNTQKPKLYYFEGTIWYRKTFPSPATSPGVRQFLYFDAVAQRAEVFLNGEKLGEHEGGFTPFNFEVSGKLKPTGNSLIVGVSNRREEDKIPGMVTDWWNYGGITRDVRLVEVPATFIQDYSVQLAPDNDQQIEVTVELDNATNGQSVSFEIAELALSETAEADQDGIARFLISTPELQLWNPENPKRYSVSIESGQDKIEEQIGFRRIQTSGTKLVLNGEEIFLRGACLHEENPIRGGRAYSEEDARLLLGWAKEMNCNFVRLAHYPHNEHMARVADEMGILLWEELPLYWGIDWKNENTLGFAKQQFSELIRRDKNRASVIVWSIANETGDNPDRNHFLREVASHVRSIDNTRLLSAALKKFADHIGERHDHYIVNDPIAEILDIVSLNDYVGWYQGLPDSCERKSYEIAFEKPVVISEFGGGALQGFHGEKETRWTEEYQLWLYEENLKMFEKVEKIRGLCPWILVDFRSPLRQLPHIQDEWNRKGLISESGEKKAAFFEMQRYYESKK</sequence>
<dbReference type="GO" id="GO:0005975">
    <property type="term" value="P:carbohydrate metabolic process"/>
    <property type="evidence" value="ECO:0007669"/>
    <property type="project" value="InterPro"/>
</dbReference>
<dbReference type="GO" id="GO:0004553">
    <property type="term" value="F:hydrolase activity, hydrolyzing O-glycosyl compounds"/>
    <property type="evidence" value="ECO:0007669"/>
    <property type="project" value="InterPro"/>
</dbReference>
<keyword evidence="4" id="KW-0732">Signal</keyword>
<dbReference type="InterPro" id="IPR051913">
    <property type="entry name" value="GH2_Domain-Containing"/>
</dbReference>
<protein>
    <submittedName>
        <fullName evidence="8">Beta-glucuronidase</fullName>
    </submittedName>
</protein>
<evidence type="ECO:0000256" key="2">
    <source>
        <dbReference type="ARBA" id="ARBA00022801"/>
    </source>
</evidence>
<dbReference type="Pfam" id="PF02837">
    <property type="entry name" value="Glyco_hydro_2_N"/>
    <property type="match status" value="1"/>
</dbReference>
<dbReference type="SUPFAM" id="SSF49785">
    <property type="entry name" value="Galactose-binding domain-like"/>
    <property type="match status" value="1"/>
</dbReference>
<comment type="caution">
    <text evidence="8">The sequence shown here is derived from an EMBL/GenBank/DDBJ whole genome shotgun (WGS) entry which is preliminary data.</text>
</comment>
<comment type="similarity">
    <text evidence="1">Belongs to the glycosyl hydrolase 2 family.</text>
</comment>
<dbReference type="Gene3D" id="2.60.120.260">
    <property type="entry name" value="Galactose-binding domain-like"/>
    <property type="match status" value="1"/>
</dbReference>
<evidence type="ECO:0000259" key="6">
    <source>
        <dbReference type="Pfam" id="PF02836"/>
    </source>
</evidence>
<dbReference type="Proteomes" id="UP000526501">
    <property type="component" value="Unassembled WGS sequence"/>
</dbReference>